<evidence type="ECO:0000313" key="2">
    <source>
        <dbReference type="EMBL" id="CAK7208163.1"/>
    </source>
</evidence>
<keyword evidence="3" id="KW-1185">Reference proteome</keyword>
<organism evidence="2 3">
    <name type="scientific">Sporothrix curviconia</name>
    <dbReference type="NCBI Taxonomy" id="1260050"/>
    <lineage>
        <taxon>Eukaryota</taxon>
        <taxon>Fungi</taxon>
        <taxon>Dikarya</taxon>
        <taxon>Ascomycota</taxon>
        <taxon>Pezizomycotina</taxon>
        <taxon>Sordariomycetes</taxon>
        <taxon>Sordariomycetidae</taxon>
        <taxon>Ophiostomatales</taxon>
        <taxon>Ophiostomataceae</taxon>
        <taxon>Sporothrix</taxon>
    </lineage>
</organism>
<reference evidence="2 3" key="1">
    <citation type="submission" date="2024-01" db="EMBL/GenBank/DDBJ databases">
        <authorList>
            <person name="Allen C."/>
            <person name="Tagirdzhanova G."/>
        </authorList>
    </citation>
    <scope>NUCLEOTIDE SEQUENCE [LARGE SCALE GENOMIC DNA]</scope>
</reference>
<accession>A0ABP0AML2</accession>
<feature type="region of interest" description="Disordered" evidence="1">
    <location>
        <begin position="467"/>
        <end position="496"/>
    </location>
</feature>
<proteinExistence type="predicted"/>
<sequence length="496" mass="55161">MARKKHGKKATGKAKESSGSPAAKDDLAIQNPSPTEDSSAALKHASPRTPKNKATSSLPWATATTPTASILTQKVVTPEILKGMDKDEATHIVSVAQNPRQPGDEEKAEEKKQVGLLEATFLSIKRSERVLEAQLSTVTEQIALLAAKWEEGKIDMPKNRYQDQRSRNLALQQQLMSRLALLWSKNAAFAGSWTSDMITEGVTRDTVEDWALIDSVLRLYPTVEGARKTVRPSRTEAQQLLFRKKLEASYGSADDNFDTSFAFCSITGRRMQNVVAAHLVNVNVGAKTAAALFGEGQEHIWAPSNGLLIDKSYEELLDGGKAIILPDPSAANELIFHLLTRDLGRVKHDWWSYDKLHGRRLTFLSSFRPSRRYLFFKATVTLLRRRRGEVDGHWNDLSELPTVGKTMWATPGPYLKNSILYRFAREVGCMTRADADLFWGVDTAAEFANLRLSFSDEHTAGRLALESSVGTIAEQSQDNDEDNEEEPKVNDDPFCD</sequence>
<protein>
    <recommendedName>
        <fullName evidence="4">HNH nuclease domain-containing protein</fullName>
    </recommendedName>
</protein>
<comment type="caution">
    <text evidence="2">The sequence shown here is derived from an EMBL/GenBank/DDBJ whole genome shotgun (WGS) entry which is preliminary data.</text>
</comment>
<feature type="region of interest" description="Disordered" evidence="1">
    <location>
        <begin position="1"/>
        <end position="67"/>
    </location>
</feature>
<dbReference type="Proteomes" id="UP001642405">
    <property type="component" value="Unassembled WGS sequence"/>
</dbReference>
<evidence type="ECO:0000313" key="3">
    <source>
        <dbReference type="Proteomes" id="UP001642405"/>
    </source>
</evidence>
<name>A0ABP0AML2_9PEZI</name>
<gene>
    <name evidence="2" type="ORF">SCUCBS95973_000009</name>
</gene>
<dbReference type="EMBL" id="CAWUHB010000001">
    <property type="protein sequence ID" value="CAK7208163.1"/>
    <property type="molecule type" value="Genomic_DNA"/>
</dbReference>
<evidence type="ECO:0008006" key="4">
    <source>
        <dbReference type="Google" id="ProtNLM"/>
    </source>
</evidence>
<feature type="compositionally biased region" description="Basic and acidic residues" evidence="1">
    <location>
        <begin position="486"/>
        <end position="496"/>
    </location>
</feature>
<evidence type="ECO:0000256" key="1">
    <source>
        <dbReference type="SAM" id="MobiDB-lite"/>
    </source>
</evidence>
<feature type="compositionally biased region" description="Basic residues" evidence="1">
    <location>
        <begin position="1"/>
        <end position="12"/>
    </location>
</feature>
<feature type="compositionally biased region" description="Polar residues" evidence="1">
    <location>
        <begin position="52"/>
        <end position="67"/>
    </location>
</feature>